<dbReference type="PANTHER" id="PTHR38465">
    <property type="entry name" value="HTH-TYPE TRANSCRIPTIONAL REGULATOR MJ1563-RELATED"/>
    <property type="match status" value="1"/>
</dbReference>
<dbReference type="Gene3D" id="1.10.10.10">
    <property type="entry name" value="Winged helix-like DNA-binding domain superfamily/Winged helix DNA-binding domain"/>
    <property type="match status" value="1"/>
</dbReference>
<dbReference type="SUPFAM" id="SSF46785">
    <property type="entry name" value="Winged helix' DNA-binding domain"/>
    <property type="match status" value="1"/>
</dbReference>
<evidence type="ECO:0000259" key="4">
    <source>
        <dbReference type="Pfam" id="PF12802"/>
    </source>
</evidence>
<keyword evidence="6" id="KW-1185">Reference proteome</keyword>
<feature type="domain" description="HTH marR-type" evidence="4">
    <location>
        <begin position="22"/>
        <end position="81"/>
    </location>
</feature>
<dbReference type="InterPro" id="IPR036390">
    <property type="entry name" value="WH_DNA-bd_sf"/>
</dbReference>
<dbReference type="GO" id="GO:0003677">
    <property type="term" value="F:DNA binding"/>
    <property type="evidence" value="ECO:0007669"/>
    <property type="project" value="UniProtKB-KW"/>
</dbReference>
<keyword evidence="3" id="KW-0804">Transcription</keyword>
<keyword evidence="1" id="KW-0805">Transcription regulation</keyword>
<dbReference type="Proteomes" id="UP000582231">
    <property type="component" value="Unassembled WGS sequence"/>
</dbReference>
<gene>
    <name evidence="5" type="ORF">BJ958_001442</name>
</gene>
<dbReference type="Gene3D" id="1.10.287.160">
    <property type="entry name" value="HR1 repeat"/>
    <property type="match status" value="1"/>
</dbReference>
<evidence type="ECO:0000256" key="1">
    <source>
        <dbReference type="ARBA" id="ARBA00023015"/>
    </source>
</evidence>
<keyword evidence="2 5" id="KW-0238">DNA-binding</keyword>
<dbReference type="RefSeq" id="WP_179726225.1">
    <property type="nucleotide sequence ID" value="NZ_BAABEF010000001.1"/>
</dbReference>
<evidence type="ECO:0000313" key="6">
    <source>
        <dbReference type="Proteomes" id="UP000582231"/>
    </source>
</evidence>
<dbReference type="InterPro" id="IPR036388">
    <property type="entry name" value="WH-like_DNA-bd_sf"/>
</dbReference>
<comment type="caution">
    <text evidence="5">The sequence shown here is derived from an EMBL/GenBank/DDBJ whole genome shotgun (WGS) entry which is preliminary data.</text>
</comment>
<evidence type="ECO:0000313" key="5">
    <source>
        <dbReference type="EMBL" id="NYD29896.1"/>
    </source>
</evidence>
<evidence type="ECO:0000256" key="3">
    <source>
        <dbReference type="ARBA" id="ARBA00023163"/>
    </source>
</evidence>
<organism evidence="5 6">
    <name type="scientific">Nocardioides kongjuensis</name>
    <dbReference type="NCBI Taxonomy" id="349522"/>
    <lineage>
        <taxon>Bacteria</taxon>
        <taxon>Bacillati</taxon>
        <taxon>Actinomycetota</taxon>
        <taxon>Actinomycetes</taxon>
        <taxon>Propionibacteriales</taxon>
        <taxon>Nocardioidaceae</taxon>
        <taxon>Nocardioides</taxon>
    </lineage>
</organism>
<sequence length="157" mass="17262">MTADPSRDSFVERMGGALTSTGLARLPSRVFAALLVDDDGRMTAAEIATGLGVSPAGVSGAVRYLDGIGMIRRERERGSRRDVFVVDDDAWHGMIARLDQFYAPLIAALDRGLADLGEDDPAHRRLRLSREFLAFVLAEMSDLDQRWAVRRTELGLD</sequence>
<dbReference type="InterPro" id="IPR052362">
    <property type="entry name" value="HTH-GbsR_regulator"/>
</dbReference>
<proteinExistence type="predicted"/>
<dbReference type="InterPro" id="IPR000835">
    <property type="entry name" value="HTH_MarR-typ"/>
</dbReference>
<dbReference type="AlphaFoldDB" id="A0A852RKP9"/>
<evidence type="ECO:0000256" key="2">
    <source>
        <dbReference type="ARBA" id="ARBA00023125"/>
    </source>
</evidence>
<reference evidence="5 6" key="1">
    <citation type="submission" date="2020-07" db="EMBL/GenBank/DDBJ databases">
        <title>Sequencing the genomes of 1000 actinobacteria strains.</title>
        <authorList>
            <person name="Klenk H.-P."/>
        </authorList>
    </citation>
    <scope>NUCLEOTIDE SEQUENCE [LARGE SCALE GENOMIC DNA]</scope>
    <source>
        <strain evidence="5 6">DSM 19082</strain>
    </source>
</reference>
<dbReference type="GO" id="GO:0003700">
    <property type="term" value="F:DNA-binding transcription factor activity"/>
    <property type="evidence" value="ECO:0007669"/>
    <property type="project" value="InterPro"/>
</dbReference>
<dbReference type="Pfam" id="PF12802">
    <property type="entry name" value="MarR_2"/>
    <property type="match status" value="1"/>
</dbReference>
<accession>A0A852RKP9</accession>
<dbReference type="PANTHER" id="PTHR38465:SF2">
    <property type="entry name" value="HTH-TYPE TRANSCRIPTIONAL REGULATOR MMPR5"/>
    <property type="match status" value="1"/>
</dbReference>
<protein>
    <submittedName>
        <fullName evidence="5">DNA-binding transcriptional regulator GbsR (MarR family)</fullName>
    </submittedName>
</protein>
<name>A0A852RKP9_9ACTN</name>
<dbReference type="EMBL" id="JACCBF010000001">
    <property type="protein sequence ID" value="NYD29896.1"/>
    <property type="molecule type" value="Genomic_DNA"/>
</dbReference>